<dbReference type="InterPro" id="IPR001478">
    <property type="entry name" value="PDZ"/>
</dbReference>
<dbReference type="SUPFAM" id="SSF50156">
    <property type="entry name" value="PDZ domain-like"/>
    <property type="match status" value="1"/>
</dbReference>
<dbReference type="AlphaFoldDB" id="A0AAJ7J9G8"/>
<dbReference type="PROSITE" id="PS50106">
    <property type="entry name" value="PDZ"/>
    <property type="match status" value="1"/>
</dbReference>
<protein>
    <submittedName>
        <fullName evidence="3">InaD-like protein</fullName>
    </submittedName>
</protein>
<organism evidence="2 3">
    <name type="scientific">Ceratina calcarata</name>
    <dbReference type="NCBI Taxonomy" id="156304"/>
    <lineage>
        <taxon>Eukaryota</taxon>
        <taxon>Metazoa</taxon>
        <taxon>Ecdysozoa</taxon>
        <taxon>Arthropoda</taxon>
        <taxon>Hexapoda</taxon>
        <taxon>Insecta</taxon>
        <taxon>Pterygota</taxon>
        <taxon>Neoptera</taxon>
        <taxon>Endopterygota</taxon>
        <taxon>Hymenoptera</taxon>
        <taxon>Apocrita</taxon>
        <taxon>Aculeata</taxon>
        <taxon>Apoidea</taxon>
        <taxon>Anthophila</taxon>
        <taxon>Apidae</taxon>
        <taxon>Ceratina</taxon>
        <taxon>Zadontomerus</taxon>
    </lineage>
</organism>
<gene>
    <name evidence="3" type="primary">LOC108629302</name>
</gene>
<dbReference type="Gene3D" id="2.30.42.10">
    <property type="match status" value="1"/>
</dbReference>
<feature type="domain" description="PDZ" evidence="1">
    <location>
        <begin position="41"/>
        <end position="109"/>
    </location>
</feature>
<sequence>MCGQPFKDVTYEEARSTVLKVSGTITMKVHRPATKGEEDIEVELQKKSGKGAGLCLTGYKGGKGAYVSDLLPGGSALESGKICKGDRVVAVGGQDVREAPVEDIAVHVKVSNPVQLKLARFKSNK</sequence>
<evidence type="ECO:0000313" key="3">
    <source>
        <dbReference type="RefSeq" id="XP_017887387.2"/>
    </source>
</evidence>
<keyword evidence="2" id="KW-1185">Reference proteome</keyword>
<evidence type="ECO:0000259" key="1">
    <source>
        <dbReference type="PROSITE" id="PS50106"/>
    </source>
</evidence>
<accession>A0AAJ7J9G8</accession>
<evidence type="ECO:0000313" key="2">
    <source>
        <dbReference type="Proteomes" id="UP000694925"/>
    </source>
</evidence>
<reference evidence="3" key="1">
    <citation type="submission" date="2025-08" db="UniProtKB">
        <authorList>
            <consortium name="RefSeq"/>
        </authorList>
    </citation>
    <scope>IDENTIFICATION</scope>
    <source>
        <tissue evidence="3">Whole body</tissue>
    </source>
</reference>
<dbReference type="Pfam" id="PF00595">
    <property type="entry name" value="PDZ"/>
    <property type="match status" value="1"/>
</dbReference>
<dbReference type="SMART" id="SM00228">
    <property type="entry name" value="PDZ"/>
    <property type="match status" value="1"/>
</dbReference>
<name>A0AAJ7J9G8_9HYME</name>
<dbReference type="RefSeq" id="XP_017887387.2">
    <property type="nucleotide sequence ID" value="XM_018031898.2"/>
</dbReference>
<proteinExistence type="predicted"/>
<dbReference type="InterPro" id="IPR036034">
    <property type="entry name" value="PDZ_sf"/>
</dbReference>
<dbReference type="GeneID" id="108629302"/>
<dbReference type="Proteomes" id="UP000694925">
    <property type="component" value="Unplaced"/>
</dbReference>
<dbReference type="KEGG" id="ccal:108629302"/>